<dbReference type="Proteomes" id="UP001066276">
    <property type="component" value="Chromosome 2_2"/>
</dbReference>
<reference evidence="1" key="1">
    <citation type="journal article" date="2022" name="bioRxiv">
        <title>Sequencing and chromosome-scale assembly of the giantPleurodeles waltlgenome.</title>
        <authorList>
            <person name="Brown T."/>
            <person name="Elewa A."/>
            <person name="Iarovenko S."/>
            <person name="Subramanian E."/>
            <person name="Araus A.J."/>
            <person name="Petzold A."/>
            <person name="Susuki M."/>
            <person name="Suzuki K.-i.T."/>
            <person name="Hayashi T."/>
            <person name="Toyoda A."/>
            <person name="Oliveira C."/>
            <person name="Osipova E."/>
            <person name="Leigh N.D."/>
            <person name="Simon A."/>
            <person name="Yun M.H."/>
        </authorList>
    </citation>
    <scope>NUCLEOTIDE SEQUENCE</scope>
    <source>
        <strain evidence="1">20211129_DDA</strain>
        <tissue evidence="1">Liver</tissue>
    </source>
</reference>
<dbReference type="InterPro" id="IPR050378">
    <property type="entry name" value="Metallo-dep_Hydrolases_sf"/>
</dbReference>
<dbReference type="PANTHER" id="PTHR11647">
    <property type="entry name" value="HYDRANTOINASE/DIHYDROPYRIMIDINASE FAMILY MEMBER"/>
    <property type="match status" value="1"/>
</dbReference>
<dbReference type="GO" id="GO:0005829">
    <property type="term" value="C:cytosol"/>
    <property type="evidence" value="ECO:0007669"/>
    <property type="project" value="TreeGrafter"/>
</dbReference>
<comment type="caution">
    <text evidence="1">The sequence shown here is derived from an EMBL/GenBank/DDBJ whole genome shotgun (WGS) entry which is preliminary data.</text>
</comment>
<dbReference type="SUPFAM" id="SSF51338">
    <property type="entry name" value="Composite domain of metallo-dependent hydrolases"/>
    <property type="match status" value="1"/>
</dbReference>
<dbReference type="GO" id="GO:0006208">
    <property type="term" value="P:pyrimidine nucleobase catabolic process"/>
    <property type="evidence" value="ECO:0007669"/>
    <property type="project" value="TreeGrafter"/>
</dbReference>
<gene>
    <name evidence="1" type="ORF">NDU88_002770</name>
</gene>
<protein>
    <recommendedName>
        <fullName evidence="3">Amidohydrolase-related domain-containing protein</fullName>
    </recommendedName>
</protein>
<dbReference type="PANTHER" id="PTHR11647:SF1">
    <property type="entry name" value="COLLAPSIN RESPONSE MEDIATOR PROTEIN"/>
    <property type="match status" value="1"/>
</dbReference>
<dbReference type="GO" id="GO:0004157">
    <property type="term" value="F:dihydropyrimidinase activity"/>
    <property type="evidence" value="ECO:0007669"/>
    <property type="project" value="TreeGrafter"/>
</dbReference>
<accession>A0AAV7UWK8</accession>
<sequence length="93" mass="9961">MAAQDRILIRGGRVVNDDSSQFADVYIEGGLVKEVGANLLPGTPEGVRVIDASGRLVMPGGIDTHTHFQLDFMGTKSVDDFYVGTKVHVDACL</sequence>
<dbReference type="Gene3D" id="3.20.20.140">
    <property type="entry name" value="Metal-dependent hydrolases"/>
    <property type="match status" value="1"/>
</dbReference>
<organism evidence="1 2">
    <name type="scientific">Pleurodeles waltl</name>
    <name type="common">Iberian ribbed newt</name>
    <dbReference type="NCBI Taxonomy" id="8319"/>
    <lineage>
        <taxon>Eukaryota</taxon>
        <taxon>Metazoa</taxon>
        <taxon>Chordata</taxon>
        <taxon>Craniata</taxon>
        <taxon>Vertebrata</taxon>
        <taxon>Euteleostomi</taxon>
        <taxon>Amphibia</taxon>
        <taxon>Batrachia</taxon>
        <taxon>Caudata</taxon>
        <taxon>Salamandroidea</taxon>
        <taxon>Salamandridae</taxon>
        <taxon>Pleurodelinae</taxon>
        <taxon>Pleurodeles</taxon>
    </lineage>
</organism>
<dbReference type="Gene3D" id="2.30.40.10">
    <property type="entry name" value="Urease, subunit C, domain 1"/>
    <property type="match status" value="1"/>
</dbReference>
<evidence type="ECO:0000313" key="1">
    <source>
        <dbReference type="EMBL" id="KAJ1193473.1"/>
    </source>
</evidence>
<dbReference type="InterPro" id="IPR011059">
    <property type="entry name" value="Metal-dep_hydrolase_composite"/>
</dbReference>
<evidence type="ECO:0000313" key="2">
    <source>
        <dbReference type="Proteomes" id="UP001066276"/>
    </source>
</evidence>
<proteinExistence type="predicted"/>
<dbReference type="EMBL" id="JANPWB010000004">
    <property type="protein sequence ID" value="KAJ1193473.1"/>
    <property type="molecule type" value="Genomic_DNA"/>
</dbReference>
<dbReference type="AlphaFoldDB" id="A0AAV7UWK8"/>
<name>A0AAV7UWK8_PLEWA</name>
<keyword evidence="2" id="KW-1185">Reference proteome</keyword>
<evidence type="ECO:0008006" key="3">
    <source>
        <dbReference type="Google" id="ProtNLM"/>
    </source>
</evidence>